<dbReference type="InterPro" id="IPR055251">
    <property type="entry name" value="SOS1_NGEF_PH"/>
</dbReference>
<dbReference type="Pfam" id="PF07653">
    <property type="entry name" value="SH3_2"/>
    <property type="match status" value="1"/>
</dbReference>
<dbReference type="InterPro" id="IPR036028">
    <property type="entry name" value="SH3-like_dom_sf"/>
</dbReference>
<dbReference type="PROSITE" id="PS50010">
    <property type="entry name" value="DH_2"/>
    <property type="match status" value="1"/>
</dbReference>
<dbReference type="InterPro" id="IPR001331">
    <property type="entry name" value="GDS_CDC24_CS"/>
</dbReference>
<evidence type="ECO:0000256" key="6">
    <source>
        <dbReference type="SAM" id="MobiDB-lite"/>
    </source>
</evidence>
<feature type="domain" description="DH" evidence="10">
    <location>
        <begin position="848"/>
        <end position="1032"/>
    </location>
</feature>
<feature type="compositionally biased region" description="Basic and acidic residues" evidence="6">
    <location>
        <begin position="527"/>
        <end position="536"/>
    </location>
</feature>
<dbReference type="SUPFAM" id="SSF48065">
    <property type="entry name" value="DBL homology domain (DH-domain)"/>
    <property type="match status" value="1"/>
</dbReference>
<dbReference type="InterPro" id="IPR001452">
    <property type="entry name" value="SH3_domain"/>
</dbReference>
<keyword evidence="7" id="KW-0472">Membrane</keyword>
<dbReference type="SMART" id="SM00233">
    <property type="entry name" value="PH"/>
    <property type="match status" value="1"/>
</dbReference>
<evidence type="ECO:0000259" key="10">
    <source>
        <dbReference type="PROSITE" id="PS50010"/>
    </source>
</evidence>
<accession>A0A9D4SF06</accession>
<evidence type="ECO:0000256" key="5">
    <source>
        <dbReference type="PROSITE-ProRule" id="PRU00192"/>
    </source>
</evidence>
<feature type="domain" description="SH3" evidence="8">
    <location>
        <begin position="700"/>
        <end position="781"/>
    </location>
</feature>
<feature type="transmembrane region" description="Helical" evidence="7">
    <location>
        <begin position="1296"/>
        <end position="1316"/>
    </location>
</feature>
<dbReference type="EMBL" id="SDOV01000007">
    <property type="protein sequence ID" value="KAH7639306.1"/>
    <property type="molecule type" value="Genomic_DNA"/>
</dbReference>
<reference evidence="11" key="2">
    <citation type="journal article" date="2021" name="World Allergy Organ. J.">
        <title>Chromosome-level assembly of Dermatophagoides farinae genome and transcriptome reveals two novel allergens Der f 37 and Der f 39.</title>
        <authorList>
            <person name="Chen J."/>
            <person name="Cai Z."/>
            <person name="Fan D."/>
            <person name="Hu J."/>
            <person name="Hou Y."/>
            <person name="He Y."/>
            <person name="Zhang Z."/>
            <person name="Zhao Z."/>
            <person name="Gao P."/>
            <person name="Hu W."/>
            <person name="Sun J."/>
            <person name="Li J."/>
            <person name="Ji K."/>
        </authorList>
    </citation>
    <scope>NUCLEOTIDE SEQUENCE</scope>
    <source>
        <strain evidence="11">JKM2019</strain>
    </source>
</reference>
<comment type="caution">
    <text evidence="11">The sequence shown here is derived from an EMBL/GenBank/DDBJ whole genome shotgun (WGS) entry which is preliminary data.</text>
</comment>
<dbReference type="InterPro" id="IPR001849">
    <property type="entry name" value="PH_domain"/>
</dbReference>
<feature type="region of interest" description="Disordered" evidence="6">
    <location>
        <begin position="37"/>
        <end position="123"/>
    </location>
</feature>
<comment type="subcellular location">
    <subcellularLocation>
        <location evidence="1">Cytoplasm</location>
    </subcellularLocation>
</comment>
<dbReference type="GO" id="GO:0005085">
    <property type="term" value="F:guanyl-nucleotide exchange factor activity"/>
    <property type="evidence" value="ECO:0007669"/>
    <property type="project" value="UniProtKB-KW"/>
</dbReference>
<name>A0A9D4SF06_DERFA</name>
<protein>
    <submittedName>
        <fullName evidence="11">Rho guanine nucleotide exchange factor-like protein</fullName>
    </submittedName>
</protein>
<evidence type="ECO:0000256" key="1">
    <source>
        <dbReference type="ARBA" id="ARBA00004496"/>
    </source>
</evidence>
<evidence type="ECO:0000313" key="11">
    <source>
        <dbReference type="EMBL" id="KAH7639306.1"/>
    </source>
</evidence>
<dbReference type="PROSITE" id="PS50003">
    <property type="entry name" value="PH_DOMAIN"/>
    <property type="match status" value="1"/>
</dbReference>
<dbReference type="Gene3D" id="1.20.900.10">
    <property type="entry name" value="Dbl homology (DH) domain"/>
    <property type="match status" value="1"/>
</dbReference>
<dbReference type="PROSITE" id="PS00741">
    <property type="entry name" value="DH_1"/>
    <property type="match status" value="1"/>
</dbReference>
<organism evidence="11">
    <name type="scientific">Dermatophagoides farinae</name>
    <name type="common">American house dust mite</name>
    <dbReference type="NCBI Taxonomy" id="6954"/>
    <lineage>
        <taxon>Eukaryota</taxon>
        <taxon>Metazoa</taxon>
        <taxon>Ecdysozoa</taxon>
        <taxon>Arthropoda</taxon>
        <taxon>Chelicerata</taxon>
        <taxon>Arachnida</taxon>
        <taxon>Acari</taxon>
        <taxon>Acariformes</taxon>
        <taxon>Sarcoptiformes</taxon>
        <taxon>Astigmata</taxon>
        <taxon>Psoroptidia</taxon>
        <taxon>Analgoidea</taxon>
        <taxon>Pyroglyphidae</taxon>
        <taxon>Dermatophagoidinae</taxon>
        <taxon>Dermatophagoides</taxon>
    </lineage>
</organism>
<evidence type="ECO:0000259" key="9">
    <source>
        <dbReference type="PROSITE" id="PS50003"/>
    </source>
</evidence>
<feature type="region of interest" description="Disordered" evidence="6">
    <location>
        <begin position="510"/>
        <end position="536"/>
    </location>
</feature>
<dbReference type="SUPFAM" id="SSF50044">
    <property type="entry name" value="SH3-domain"/>
    <property type="match status" value="1"/>
</dbReference>
<keyword evidence="3" id="KW-0963">Cytoplasm</keyword>
<feature type="domain" description="PH" evidence="9">
    <location>
        <begin position="1063"/>
        <end position="1173"/>
    </location>
</feature>
<feature type="compositionally biased region" description="Polar residues" evidence="6">
    <location>
        <begin position="65"/>
        <end position="87"/>
    </location>
</feature>
<keyword evidence="4" id="KW-0344">Guanine-nucleotide releasing factor</keyword>
<feature type="compositionally biased region" description="Polar residues" evidence="6">
    <location>
        <begin position="565"/>
        <end position="581"/>
    </location>
</feature>
<feature type="region of interest" description="Disordered" evidence="6">
    <location>
        <begin position="385"/>
        <end position="413"/>
    </location>
</feature>
<proteinExistence type="predicted"/>
<keyword evidence="2 5" id="KW-0728">SH3 domain</keyword>
<evidence type="ECO:0000256" key="3">
    <source>
        <dbReference type="ARBA" id="ARBA00022490"/>
    </source>
</evidence>
<feature type="compositionally biased region" description="Basic residues" evidence="6">
    <location>
        <begin position="47"/>
        <end position="58"/>
    </location>
</feature>
<evidence type="ECO:0000256" key="7">
    <source>
        <dbReference type="SAM" id="Phobius"/>
    </source>
</evidence>
<dbReference type="GO" id="GO:0035556">
    <property type="term" value="P:intracellular signal transduction"/>
    <property type="evidence" value="ECO:0007669"/>
    <property type="project" value="InterPro"/>
</dbReference>
<keyword evidence="7" id="KW-1133">Transmembrane helix</keyword>
<gene>
    <name evidence="11" type="ORF">HUG17_3339</name>
</gene>
<dbReference type="SMART" id="SM00326">
    <property type="entry name" value="SH3"/>
    <property type="match status" value="1"/>
</dbReference>
<dbReference type="Gene3D" id="2.30.30.40">
    <property type="entry name" value="SH3 Domains"/>
    <property type="match status" value="1"/>
</dbReference>
<dbReference type="Gene3D" id="2.30.29.30">
    <property type="entry name" value="Pleckstrin-homology domain (PH domain)/Phosphotyrosine-binding domain (PTB)"/>
    <property type="match status" value="1"/>
</dbReference>
<evidence type="ECO:0000256" key="4">
    <source>
        <dbReference type="ARBA" id="ARBA00022658"/>
    </source>
</evidence>
<dbReference type="InterPro" id="IPR035899">
    <property type="entry name" value="DBL_dom_sf"/>
</dbReference>
<sequence>MSHIKSPTNVLETNQQQQQQTIIINNRDRLLRLAELGTSSSNNKNVKQNKRNNSKQKLRIPSLSLERNNNNNYKSPNLTDLSFTNNIEHLVNNSNSKNNNKSSKKGDKSKKKNVIISNLDDDDVDDNHDEQKFFINNENNQRYRSNNRWKSIHSSSSSRDSSQEHSIYPLLPAACITLTKSVLNNHNHDDGNIQPPPSSTSLTTDKYFRNESSTIVSRIPLFNGHYTEHDHFIHDIHHTFNNDNPCSDLYAKYHEFRRKNLRQFSSCKDHHYERPSLLRMQSDLQPSSLSSSSSGAMLSTVLLKSNNVKYIPIQRDNNESNSKTFESNHIPSIATSLDSKVHDQESDFVVVDNIKSTKTINHPNNDGDNKILFNQRQAFVVLDEDHGCPNTPKKISTSTPKKDESELGQQQLQQQQINTQKVLFSKVDLFNCDQYPPLEMTNKKQTVVESNQTFNAHDLLGQLFLADSQKNSMLSMITAENLNNENYNNKSSSCDKLDSLQSFQLLSTDKHRSENDLSKNDISGLGHLEEQPEHHNGMIDRFKKKFSLRASKSAGNSPKHDKINNNDQPTNNRKSLSPPLNNYNVSEIDINQNKIDLESIENFKYLHHVLNGKHSPSESKRRQFMSINRKSLRKISRKHGRLKRSHTQPFNDNDLDDMERMKLVMNANEDPEIFTTTDKSLVTMNGANNNIIIDDDNHTRNVIYAEAIFDYQGNDNEELSFHAGDLIEVSDTSHKQWWWGTIKATTLSSKTSQPKSNTTATPCDEIRHGWIPASYVRLKVSQEETIEESLQNATDQQSSLINNNHHSDNYDNNGVDNNNDMSPTSLTTSQISMRTNITTSKLMSAEQVRANVVLEILNTEKDFVKNLKDVIDGYLKPCRDRNDMFDSTRIATIFGNIEELYEFQSKFLQQLEHCVDMKNLAASCIGHCFLENENGFDCYSDFCKNHPLATSELQDLYIDHKYVIFFEGCRLLQNMIDISLDGFLLTPIQKICKYPLQLAELLKYTKPEHSDYMAVAEAYQCMQRVAQLVNERKSRFESLEKLLSLQESFENWDGPPLLDKSSILIHSGEITRITRTTWSKELTLFIFDHLLIMAKKDSRLLKKRAYLFKTRIELDHIDPIISLDDNIKDGHFNVLAKNAFKFYYHPKQKWYLFQAKSAEDKDVWLKAFERERQRCHDDELQGFRVTEQDKKGARLAHENHLKPKKPKQLYHNIRKPYAPKISRKPDTVIAEIPLGPIKGFEIDRYNRAGSLPSYIHQEKHLINNNNANNLLYNNHHHHHHHKIDNQQCIKNRHDQIGFNLAIIIMLSLIMVIMLRIEN</sequence>
<dbReference type="CDD" id="cd00160">
    <property type="entry name" value="RhoGEF"/>
    <property type="match status" value="1"/>
</dbReference>
<feature type="compositionally biased region" description="Low complexity" evidence="6">
    <location>
        <begin position="92"/>
        <end position="101"/>
    </location>
</feature>
<keyword evidence="7" id="KW-0812">Transmembrane</keyword>
<evidence type="ECO:0000256" key="2">
    <source>
        <dbReference type="ARBA" id="ARBA00022443"/>
    </source>
</evidence>
<evidence type="ECO:0000259" key="8">
    <source>
        <dbReference type="PROSITE" id="PS50002"/>
    </source>
</evidence>
<dbReference type="Proteomes" id="UP000828236">
    <property type="component" value="Unassembled WGS sequence"/>
</dbReference>
<dbReference type="InterPro" id="IPR011993">
    <property type="entry name" value="PH-like_dom_sf"/>
</dbReference>
<reference evidence="11" key="1">
    <citation type="submission" date="2020-06" db="EMBL/GenBank/DDBJ databases">
        <authorList>
            <person name="Ji K."/>
            <person name="Li J."/>
        </authorList>
    </citation>
    <scope>NUCLEOTIDE SEQUENCE</scope>
    <source>
        <strain evidence="11">JKM2019</strain>
        <tissue evidence="11">Whole body</tissue>
    </source>
</reference>
<dbReference type="SUPFAM" id="SSF50729">
    <property type="entry name" value="PH domain-like"/>
    <property type="match status" value="1"/>
</dbReference>
<dbReference type="Pfam" id="PF00621">
    <property type="entry name" value="RhoGEF"/>
    <property type="match status" value="1"/>
</dbReference>
<dbReference type="Pfam" id="PF22697">
    <property type="entry name" value="SOS1_NGEF_PH"/>
    <property type="match status" value="1"/>
</dbReference>
<feature type="region of interest" description="Disordered" evidence="6">
    <location>
        <begin position="550"/>
        <end position="581"/>
    </location>
</feature>
<feature type="compositionally biased region" description="Basic and acidic residues" evidence="6">
    <location>
        <begin position="510"/>
        <end position="519"/>
    </location>
</feature>
<dbReference type="PROSITE" id="PS50002">
    <property type="entry name" value="SH3"/>
    <property type="match status" value="1"/>
</dbReference>
<dbReference type="PANTHER" id="PTHR47544">
    <property type="entry name" value="RHO GUANINE NUCLEOTIDE EXCHANGE FACTOR 4"/>
    <property type="match status" value="1"/>
</dbReference>
<dbReference type="SMART" id="SM00325">
    <property type="entry name" value="RhoGEF"/>
    <property type="match status" value="1"/>
</dbReference>
<dbReference type="InterPro" id="IPR000219">
    <property type="entry name" value="DH_dom"/>
</dbReference>
<dbReference type="GO" id="GO:0005737">
    <property type="term" value="C:cytoplasm"/>
    <property type="evidence" value="ECO:0007669"/>
    <property type="project" value="UniProtKB-SubCell"/>
</dbReference>
<dbReference type="PANTHER" id="PTHR47544:SF3">
    <property type="entry name" value="RHO GUANINE NUCLEOTIDE EXCHANGE FACTOR 4 ISOFORM X1"/>
    <property type="match status" value="1"/>
</dbReference>